<dbReference type="EMBL" id="FZOR01000043">
    <property type="protein sequence ID" value="SNT55298.1"/>
    <property type="molecule type" value="Genomic_DNA"/>
</dbReference>
<feature type="transmembrane region" description="Helical" evidence="1">
    <location>
        <begin position="7"/>
        <end position="24"/>
    </location>
</feature>
<protein>
    <submittedName>
        <fullName evidence="2">Uncharacterized protein</fullName>
    </submittedName>
</protein>
<keyword evidence="1" id="KW-0472">Membrane</keyword>
<proteinExistence type="predicted"/>
<evidence type="ECO:0000313" key="3">
    <source>
        <dbReference type="Proteomes" id="UP000198318"/>
    </source>
</evidence>
<reference evidence="2 3" key="1">
    <citation type="submission" date="2017-06" db="EMBL/GenBank/DDBJ databases">
        <authorList>
            <person name="Kim H.J."/>
            <person name="Triplett B.A."/>
        </authorList>
    </citation>
    <scope>NUCLEOTIDE SEQUENCE [LARGE SCALE GENOMIC DNA]</scope>
    <source>
        <strain evidence="2 3">DSM 44715</strain>
    </source>
</reference>
<dbReference type="Proteomes" id="UP000198318">
    <property type="component" value="Unassembled WGS sequence"/>
</dbReference>
<evidence type="ECO:0000256" key="1">
    <source>
        <dbReference type="SAM" id="Phobius"/>
    </source>
</evidence>
<feature type="transmembrane region" description="Helical" evidence="1">
    <location>
        <begin position="30"/>
        <end position="48"/>
    </location>
</feature>
<sequence length="70" mass="7497">MSPAGPVAIIAVAVIVLTVLWKTATPLMAVIMAAAALLAGVILLVLMYGTKPRRRREGAGSPGLWRRRRF</sequence>
<keyword evidence="1" id="KW-0812">Transmembrane</keyword>
<keyword evidence="1" id="KW-1133">Transmembrane helix</keyword>
<keyword evidence="3" id="KW-1185">Reference proteome</keyword>
<evidence type="ECO:0000313" key="2">
    <source>
        <dbReference type="EMBL" id="SNT55298.1"/>
    </source>
</evidence>
<gene>
    <name evidence="2" type="ORF">SAMN05443665_104358</name>
</gene>
<accession>A0A239NLR9</accession>
<organism evidence="2 3">
    <name type="scientific">Actinomadura meyerae</name>
    <dbReference type="NCBI Taxonomy" id="240840"/>
    <lineage>
        <taxon>Bacteria</taxon>
        <taxon>Bacillati</taxon>
        <taxon>Actinomycetota</taxon>
        <taxon>Actinomycetes</taxon>
        <taxon>Streptosporangiales</taxon>
        <taxon>Thermomonosporaceae</taxon>
        <taxon>Actinomadura</taxon>
    </lineage>
</organism>
<dbReference type="AlphaFoldDB" id="A0A239NLR9"/>
<name>A0A239NLR9_9ACTN</name>